<protein>
    <submittedName>
        <fullName evidence="14">Sterol regulatory element-binding protein cleavage-activating protein</fullName>
    </submittedName>
</protein>
<dbReference type="Proteomes" id="UP000243797">
    <property type="component" value="Unassembled WGS sequence"/>
</dbReference>
<dbReference type="GO" id="GO:0032933">
    <property type="term" value="P:SREBP signaling pathway"/>
    <property type="evidence" value="ECO:0007669"/>
    <property type="project" value="InterPro"/>
</dbReference>
<evidence type="ECO:0000256" key="6">
    <source>
        <dbReference type="ARBA" id="ARBA00022824"/>
    </source>
</evidence>
<evidence type="ECO:0000256" key="2">
    <source>
        <dbReference type="ARBA" id="ARBA00004653"/>
    </source>
</evidence>
<keyword evidence="10" id="KW-0325">Glycoprotein</keyword>
<dbReference type="PROSITE" id="PS50156">
    <property type="entry name" value="SSD"/>
    <property type="match status" value="1"/>
</dbReference>
<reference evidence="14 15" key="1">
    <citation type="submission" date="2017-06" db="EMBL/GenBank/DDBJ databases">
        <title>Draft genome sequence of a variant of Elsinoe murrayae.</title>
        <authorList>
            <person name="Cheng Q."/>
        </authorList>
    </citation>
    <scope>NUCLEOTIDE SEQUENCE [LARGE SCALE GENOMIC DNA]</scope>
    <source>
        <strain evidence="14 15">CQ-2017a</strain>
    </source>
</reference>
<dbReference type="InterPro" id="IPR000731">
    <property type="entry name" value="SSD"/>
</dbReference>
<evidence type="ECO:0000313" key="14">
    <source>
        <dbReference type="EMBL" id="PNS16201.1"/>
    </source>
</evidence>
<evidence type="ECO:0000256" key="11">
    <source>
        <dbReference type="SAM" id="MobiDB-lite"/>
    </source>
</evidence>
<dbReference type="GO" id="GO:0000139">
    <property type="term" value="C:Golgi membrane"/>
    <property type="evidence" value="ECO:0007669"/>
    <property type="project" value="UniProtKB-SubCell"/>
</dbReference>
<feature type="transmembrane region" description="Helical" evidence="12">
    <location>
        <begin position="466"/>
        <end position="483"/>
    </location>
</feature>
<accession>A0A2K1QMI5</accession>
<dbReference type="GO" id="GO:0032934">
    <property type="term" value="F:sterol binding"/>
    <property type="evidence" value="ECO:0007669"/>
    <property type="project" value="InterPro"/>
</dbReference>
<dbReference type="GO" id="GO:0005789">
    <property type="term" value="C:endoplasmic reticulum membrane"/>
    <property type="evidence" value="ECO:0007669"/>
    <property type="project" value="UniProtKB-SubCell"/>
</dbReference>
<dbReference type="Pfam" id="PF12349">
    <property type="entry name" value="Sterol-sensing"/>
    <property type="match status" value="1"/>
</dbReference>
<dbReference type="InterPro" id="IPR030225">
    <property type="entry name" value="SCAP"/>
</dbReference>
<feature type="region of interest" description="Disordered" evidence="11">
    <location>
        <begin position="1163"/>
        <end position="1191"/>
    </location>
</feature>
<dbReference type="InParanoid" id="A0A2K1QMI5"/>
<evidence type="ECO:0000313" key="15">
    <source>
        <dbReference type="Proteomes" id="UP000243797"/>
    </source>
</evidence>
<feature type="transmembrane region" description="Helical" evidence="12">
    <location>
        <begin position="591"/>
        <end position="613"/>
    </location>
</feature>
<proteinExistence type="predicted"/>
<evidence type="ECO:0000256" key="5">
    <source>
        <dbReference type="ARBA" id="ARBA00022737"/>
    </source>
</evidence>
<gene>
    <name evidence="14" type="ORF">CAC42_1964</name>
</gene>
<organism evidence="14 15">
    <name type="scientific">Sphaceloma murrayae</name>
    <dbReference type="NCBI Taxonomy" id="2082308"/>
    <lineage>
        <taxon>Eukaryota</taxon>
        <taxon>Fungi</taxon>
        <taxon>Dikarya</taxon>
        <taxon>Ascomycota</taxon>
        <taxon>Pezizomycotina</taxon>
        <taxon>Dothideomycetes</taxon>
        <taxon>Dothideomycetidae</taxon>
        <taxon>Myriangiales</taxon>
        <taxon>Elsinoaceae</taxon>
        <taxon>Sphaceloma</taxon>
    </lineage>
</organism>
<evidence type="ECO:0000256" key="4">
    <source>
        <dbReference type="ARBA" id="ARBA00022692"/>
    </source>
</evidence>
<keyword evidence="5" id="KW-0677">Repeat</keyword>
<dbReference type="EMBL" id="NKHZ01000059">
    <property type="protein sequence ID" value="PNS16201.1"/>
    <property type="molecule type" value="Genomic_DNA"/>
</dbReference>
<dbReference type="GO" id="GO:0032936">
    <property type="term" value="C:SREBP-SCAP complex"/>
    <property type="evidence" value="ECO:0007669"/>
    <property type="project" value="TreeGrafter"/>
</dbReference>
<keyword evidence="9 12" id="KW-0472">Membrane</keyword>
<feature type="transmembrane region" description="Helical" evidence="12">
    <location>
        <begin position="254"/>
        <end position="272"/>
    </location>
</feature>
<dbReference type="STRING" id="2082308.A0A2K1QMI5"/>
<dbReference type="InterPro" id="IPR036322">
    <property type="entry name" value="WD40_repeat_dom_sf"/>
</dbReference>
<sequence>MHLVWYLLYPFRGTTDPPKFRHESPIRRAFYRHGALTARHWLLAMLASVAIGVIFSYPSLFMTDFPSGAIAGLPHHVWTGPSSFELRTEKQPDLEMRQVWLQGDYMQALNKSLLRQTFVLQDLLLGNLRVESDASTWGLQSPASYWNYSLDLFDADSDPLQTISRLGQDAVILGFDLQPMSAFAGKQFTQGSLTGADALIITLIYRQTAEVGDLWRRNLIDLPQRAPSHWNIGVLPSDSSIYQYKFQPFSFRQYWALVGAYLCVVIYVSISLKRLKAFRSRAGLVVTAITQMTTSILASFTICGLLRINLDQIPPEAYPFVVLSIGLENIFRLINAVLAYPPEMATEQRIANGVADVGAASLASAVQNLAILWILSLFVSPGVAAFCVFAAVALLFDFFFLITFFLAVLNVDIKRLELQDSLVRSKGNAKEVSTPIVVKKKTPKHVERVSWVQALLRGRLPFSTRMAGSVITVTFIMALNWHFSDRSMSALRMSPWSSPRGKKYSPTTRTEQDTLRSTNQTLLPASSRDINQRSSHAEAHFMHVIKPGVKSFIAKIYDPLVIILDDADRTSVPVAHNHLLYALRDVAIRHFYPFALAVVFVVAFVTVLMNFLLWDQRTEALETELAASEDGPLSYSVIETSHTLDIVQVDTDGRGRILTVGLDHQLGLTARDTTCKSYSKLTFQTQNSENEQFVKAAERYLVNAIRVHPDEGKVAFLCQDGCVLVGDLTNSSLPSVRAIGTGSDRKVVMFDYASDATSGPGCEELLILSEDGKLEKLRTHQSNISALNLNNEEGRLICAELCKVLGSGPRIFVLTELGSICSYISSPESDNWIIAAQAMGAPSLNIPAPTVHEAWLHAIPLVGSVLLCTPEEATLIGVESMDTQLTIPLGFAKRKSVRFLVTEVSKCSRCAATTCASFAVAFVDAINGDLRVHKYGARLKDGETGGSANKADIGEAESTSICLSSTVPEGCLSMKHLHNSEHRLTSPGSWEATESAHIVGLRRTPTNPPHVSSKSTSSSTVISASATKARGAPSTEDSPLRRRRRISASEYMETRSNGWEAYSLSMDGELNTIAVKEPGMDSETQLFADDPGPAVKFDYYSVGVAIGNSVIVIQVNDTSGVPDAGRSKASFGLNRSSSGGFDRLIENGRDSAAREALGKGTIGVRRSASRSKRGAAASNGLEMSKKVVREA</sequence>
<feature type="transmembrane region" description="Helical" evidence="12">
    <location>
        <begin position="382"/>
        <end position="409"/>
    </location>
</feature>
<evidence type="ECO:0000256" key="7">
    <source>
        <dbReference type="ARBA" id="ARBA00022989"/>
    </source>
</evidence>
<feature type="domain" description="SSD" evidence="13">
    <location>
        <begin position="253"/>
        <end position="411"/>
    </location>
</feature>
<keyword evidence="15" id="KW-1185">Reference proteome</keyword>
<comment type="caution">
    <text evidence="14">The sequence shown here is derived from an EMBL/GenBank/DDBJ whole genome shotgun (WGS) entry which is preliminary data.</text>
</comment>
<dbReference type="PANTHER" id="PTHR46378:SF1">
    <property type="entry name" value="STEROL REGULATORY ELEMENT-BINDING PROTEIN CLEAVAGE-ACTIVATING PROTEIN"/>
    <property type="match status" value="1"/>
</dbReference>
<dbReference type="InterPro" id="IPR053958">
    <property type="entry name" value="HMGCR/SNAP/NPC1-like_SSD"/>
</dbReference>
<evidence type="ECO:0000256" key="3">
    <source>
        <dbReference type="ARBA" id="ARBA00022574"/>
    </source>
</evidence>
<dbReference type="SUPFAM" id="SSF50978">
    <property type="entry name" value="WD40 repeat-like"/>
    <property type="match status" value="1"/>
</dbReference>
<keyword evidence="8" id="KW-0333">Golgi apparatus</keyword>
<feature type="region of interest" description="Disordered" evidence="11">
    <location>
        <begin position="1002"/>
        <end position="1046"/>
    </location>
</feature>
<dbReference type="SUPFAM" id="SSF82866">
    <property type="entry name" value="Multidrug efflux transporter AcrB transmembrane domain"/>
    <property type="match status" value="1"/>
</dbReference>
<keyword evidence="4 12" id="KW-0812">Transmembrane</keyword>
<evidence type="ECO:0000256" key="9">
    <source>
        <dbReference type="ARBA" id="ARBA00023136"/>
    </source>
</evidence>
<dbReference type="GO" id="GO:0045540">
    <property type="term" value="P:regulation of cholesterol biosynthetic process"/>
    <property type="evidence" value="ECO:0007669"/>
    <property type="project" value="TreeGrafter"/>
</dbReference>
<keyword evidence="7 12" id="KW-1133">Transmembrane helix</keyword>
<evidence type="ECO:0000256" key="10">
    <source>
        <dbReference type="ARBA" id="ARBA00023180"/>
    </source>
</evidence>
<evidence type="ECO:0000256" key="1">
    <source>
        <dbReference type="ARBA" id="ARBA00004586"/>
    </source>
</evidence>
<feature type="transmembrane region" description="Helical" evidence="12">
    <location>
        <begin position="353"/>
        <end position="376"/>
    </location>
</feature>
<dbReference type="PANTHER" id="PTHR46378">
    <property type="entry name" value="STEROL REGULATORY ELEMENT-BINDING PROTEIN CLEAVAGE-ACTIVATING PROTEIN"/>
    <property type="match status" value="1"/>
</dbReference>
<keyword evidence="3" id="KW-0853">WD repeat</keyword>
<name>A0A2K1QMI5_9PEZI</name>
<evidence type="ECO:0000256" key="8">
    <source>
        <dbReference type="ARBA" id="ARBA00023034"/>
    </source>
</evidence>
<evidence type="ECO:0000259" key="13">
    <source>
        <dbReference type="PROSITE" id="PS50156"/>
    </source>
</evidence>
<feature type="region of interest" description="Disordered" evidence="11">
    <location>
        <begin position="498"/>
        <end position="518"/>
    </location>
</feature>
<evidence type="ECO:0000256" key="12">
    <source>
        <dbReference type="SAM" id="Phobius"/>
    </source>
</evidence>
<keyword evidence="6" id="KW-0256">Endoplasmic reticulum</keyword>
<dbReference type="AlphaFoldDB" id="A0A2K1QMI5"/>
<feature type="transmembrane region" description="Helical" evidence="12">
    <location>
        <begin position="41"/>
        <end position="60"/>
    </location>
</feature>
<comment type="subcellular location">
    <subcellularLocation>
        <location evidence="1">Endoplasmic reticulum membrane</location>
    </subcellularLocation>
    <subcellularLocation>
        <location evidence="2">Golgi apparatus membrane</location>
        <topology evidence="2">Multi-pass membrane protein</topology>
    </subcellularLocation>
</comment>
<dbReference type="OrthoDB" id="1914839at2759"/>
<feature type="compositionally biased region" description="Low complexity" evidence="11">
    <location>
        <begin position="1011"/>
        <end position="1029"/>
    </location>
</feature>
<feature type="compositionally biased region" description="Polar residues" evidence="11">
    <location>
        <begin position="505"/>
        <end position="518"/>
    </location>
</feature>
<feature type="transmembrane region" description="Helical" evidence="12">
    <location>
        <begin position="284"/>
        <end position="308"/>
    </location>
</feature>